<dbReference type="AlphaFoldDB" id="A0A8H5FKT9"/>
<dbReference type="Pfam" id="PF00106">
    <property type="entry name" value="adh_short"/>
    <property type="match status" value="1"/>
</dbReference>
<dbReference type="SUPFAM" id="SSF51735">
    <property type="entry name" value="NAD(P)-binding Rossmann-fold domains"/>
    <property type="match status" value="1"/>
</dbReference>
<sequence>MLLSRSWRKWWLVNRRTAYLGDVQSHLTNRTPGSVAGRGKPNENIKIPSTFTPSNFTATGLAPERLKTDSKSTFTVAIQNIIEFTVMSSQPQQQQQLVWLITGTSTGLGHQLTLAALARGDKVIATARARSIGALDDLKAKGADTLELDVIAPLDTLKDVAQKAVEIYGRVDVVVNNADQDEWSYVWYVVLTVID</sequence>
<dbReference type="PANTHER" id="PTHR43976:SF16">
    <property type="entry name" value="SHORT-CHAIN DEHYDROGENASE_REDUCTASE FAMILY PROTEIN"/>
    <property type="match status" value="1"/>
</dbReference>
<dbReference type="InterPro" id="IPR051911">
    <property type="entry name" value="SDR_oxidoreductase"/>
</dbReference>
<protein>
    <submittedName>
        <fullName evidence="3">Uncharacterized protein</fullName>
    </submittedName>
</protein>
<accession>A0A8H5FKT9</accession>
<keyword evidence="4" id="KW-1185">Reference proteome</keyword>
<dbReference type="EMBL" id="JAACJM010000175">
    <property type="protein sequence ID" value="KAF5340484.1"/>
    <property type="molecule type" value="Genomic_DNA"/>
</dbReference>
<name>A0A8H5FKT9_9AGAR</name>
<dbReference type="GO" id="GO:0016491">
    <property type="term" value="F:oxidoreductase activity"/>
    <property type="evidence" value="ECO:0007669"/>
    <property type="project" value="UniProtKB-KW"/>
</dbReference>
<dbReference type="Proteomes" id="UP000559256">
    <property type="component" value="Unassembled WGS sequence"/>
</dbReference>
<evidence type="ECO:0000256" key="2">
    <source>
        <dbReference type="ARBA" id="ARBA00023002"/>
    </source>
</evidence>
<dbReference type="Gene3D" id="3.40.50.720">
    <property type="entry name" value="NAD(P)-binding Rossmann-like Domain"/>
    <property type="match status" value="1"/>
</dbReference>
<comment type="caution">
    <text evidence="3">The sequence shown here is derived from an EMBL/GenBank/DDBJ whole genome shotgun (WGS) entry which is preliminary data.</text>
</comment>
<reference evidence="3 4" key="1">
    <citation type="journal article" date="2020" name="ISME J.">
        <title>Uncovering the hidden diversity of litter-decomposition mechanisms in mushroom-forming fungi.</title>
        <authorList>
            <person name="Floudas D."/>
            <person name="Bentzer J."/>
            <person name="Ahren D."/>
            <person name="Johansson T."/>
            <person name="Persson P."/>
            <person name="Tunlid A."/>
        </authorList>
    </citation>
    <scope>NUCLEOTIDE SEQUENCE [LARGE SCALE GENOMIC DNA]</scope>
    <source>
        <strain evidence="3 4">CBS 291.85</strain>
    </source>
</reference>
<organism evidence="3 4">
    <name type="scientific">Tetrapyrgos nigripes</name>
    <dbReference type="NCBI Taxonomy" id="182062"/>
    <lineage>
        <taxon>Eukaryota</taxon>
        <taxon>Fungi</taxon>
        <taxon>Dikarya</taxon>
        <taxon>Basidiomycota</taxon>
        <taxon>Agaricomycotina</taxon>
        <taxon>Agaricomycetes</taxon>
        <taxon>Agaricomycetidae</taxon>
        <taxon>Agaricales</taxon>
        <taxon>Marasmiineae</taxon>
        <taxon>Marasmiaceae</taxon>
        <taxon>Tetrapyrgos</taxon>
    </lineage>
</organism>
<keyword evidence="2" id="KW-0560">Oxidoreductase</keyword>
<proteinExistence type="inferred from homology"/>
<dbReference type="PANTHER" id="PTHR43976">
    <property type="entry name" value="SHORT CHAIN DEHYDROGENASE"/>
    <property type="match status" value="1"/>
</dbReference>
<evidence type="ECO:0000256" key="1">
    <source>
        <dbReference type="ARBA" id="ARBA00006484"/>
    </source>
</evidence>
<dbReference type="OrthoDB" id="1274115at2759"/>
<evidence type="ECO:0000313" key="4">
    <source>
        <dbReference type="Proteomes" id="UP000559256"/>
    </source>
</evidence>
<dbReference type="InterPro" id="IPR002347">
    <property type="entry name" value="SDR_fam"/>
</dbReference>
<comment type="similarity">
    <text evidence="1">Belongs to the short-chain dehydrogenases/reductases (SDR) family.</text>
</comment>
<gene>
    <name evidence="3" type="ORF">D9758_014558</name>
</gene>
<evidence type="ECO:0000313" key="3">
    <source>
        <dbReference type="EMBL" id="KAF5340484.1"/>
    </source>
</evidence>
<dbReference type="InterPro" id="IPR036291">
    <property type="entry name" value="NAD(P)-bd_dom_sf"/>
</dbReference>
<dbReference type="PRINTS" id="PR00081">
    <property type="entry name" value="GDHRDH"/>
</dbReference>